<keyword evidence="2" id="KW-0030">Aminoacyl-tRNA synthetase</keyword>
<accession>A0A3E1NXS3</accession>
<protein>
    <submittedName>
        <fullName evidence="2">Alanyl-tRNA synthetase</fullName>
    </submittedName>
</protein>
<dbReference type="EMBL" id="QTJV01000009">
    <property type="protein sequence ID" value="RFM32737.1"/>
    <property type="molecule type" value="Genomic_DNA"/>
</dbReference>
<evidence type="ECO:0000256" key="1">
    <source>
        <dbReference type="SAM" id="Phobius"/>
    </source>
</evidence>
<keyword evidence="3" id="KW-1185">Reference proteome</keyword>
<organism evidence="2 3">
    <name type="scientific">Chitinophaga silvisoli</name>
    <dbReference type="NCBI Taxonomy" id="2291814"/>
    <lineage>
        <taxon>Bacteria</taxon>
        <taxon>Pseudomonadati</taxon>
        <taxon>Bacteroidota</taxon>
        <taxon>Chitinophagia</taxon>
        <taxon>Chitinophagales</taxon>
        <taxon>Chitinophagaceae</taxon>
        <taxon>Chitinophaga</taxon>
    </lineage>
</organism>
<feature type="transmembrane region" description="Helical" evidence="1">
    <location>
        <begin position="17"/>
        <end position="40"/>
    </location>
</feature>
<keyword evidence="1" id="KW-1133">Transmembrane helix</keyword>
<dbReference type="RefSeq" id="WP_116855928.1">
    <property type="nucleotide sequence ID" value="NZ_QTJV01000009.1"/>
</dbReference>
<keyword evidence="1" id="KW-0812">Transmembrane</keyword>
<name>A0A3E1NXS3_9BACT</name>
<proteinExistence type="predicted"/>
<comment type="caution">
    <text evidence="2">The sequence shown here is derived from an EMBL/GenBank/DDBJ whole genome shotgun (WGS) entry which is preliminary data.</text>
</comment>
<dbReference type="Proteomes" id="UP000261174">
    <property type="component" value="Unassembled WGS sequence"/>
</dbReference>
<dbReference type="AlphaFoldDB" id="A0A3E1NXS3"/>
<keyword evidence="2" id="KW-0436">Ligase</keyword>
<reference evidence="2 3" key="1">
    <citation type="submission" date="2018-08" db="EMBL/GenBank/DDBJ databases">
        <title>Chitinophaga sp. K20C18050901, a novel bacterium isolated from forest soil.</title>
        <authorList>
            <person name="Wang C."/>
        </authorList>
    </citation>
    <scope>NUCLEOTIDE SEQUENCE [LARGE SCALE GENOMIC DNA]</scope>
    <source>
        <strain evidence="2 3">K20C18050901</strain>
    </source>
</reference>
<keyword evidence="1" id="KW-0472">Membrane</keyword>
<evidence type="ECO:0000313" key="3">
    <source>
        <dbReference type="Proteomes" id="UP000261174"/>
    </source>
</evidence>
<evidence type="ECO:0000313" key="2">
    <source>
        <dbReference type="EMBL" id="RFM32737.1"/>
    </source>
</evidence>
<dbReference type="OrthoDB" id="1265103at2"/>
<dbReference type="GO" id="GO:0004812">
    <property type="term" value="F:aminoacyl-tRNA ligase activity"/>
    <property type="evidence" value="ECO:0007669"/>
    <property type="project" value="UniProtKB-KW"/>
</dbReference>
<gene>
    <name evidence="2" type="ORF">DXN04_24010</name>
</gene>
<sequence length="41" mass="4925">MAIATEKKSWVKWIRRVGIWGFLFFLVKGLVWLALAYWIVK</sequence>